<dbReference type="OMA" id="MIEESFT"/>
<feature type="compositionally biased region" description="Basic and acidic residues" evidence="1">
    <location>
        <begin position="112"/>
        <end position="122"/>
    </location>
</feature>
<reference evidence="3" key="1">
    <citation type="journal article" date="2017" name="Nat. Ecol. Evol.">
        <title>Genome expansion and lineage-specific genetic innovations in the forest pathogenic fungi Armillaria.</title>
        <authorList>
            <person name="Sipos G."/>
            <person name="Prasanna A.N."/>
            <person name="Walter M.C."/>
            <person name="O'Connor E."/>
            <person name="Balint B."/>
            <person name="Krizsan K."/>
            <person name="Kiss B."/>
            <person name="Hess J."/>
            <person name="Varga T."/>
            <person name="Slot J."/>
            <person name="Riley R."/>
            <person name="Boka B."/>
            <person name="Rigling D."/>
            <person name="Barry K."/>
            <person name="Lee J."/>
            <person name="Mihaltcheva S."/>
            <person name="LaButti K."/>
            <person name="Lipzen A."/>
            <person name="Waldron R."/>
            <person name="Moloney N.M."/>
            <person name="Sperisen C."/>
            <person name="Kredics L."/>
            <person name="Vagvoelgyi C."/>
            <person name="Patrignani A."/>
            <person name="Fitzpatrick D."/>
            <person name="Nagy I."/>
            <person name="Doyle S."/>
            <person name="Anderson J.B."/>
            <person name="Grigoriev I.V."/>
            <person name="Gueldener U."/>
            <person name="Muensterkoetter M."/>
            <person name="Nagy L.G."/>
        </authorList>
    </citation>
    <scope>NUCLEOTIDE SEQUENCE [LARGE SCALE GENOMIC DNA]</scope>
    <source>
        <strain evidence="3">C18/9</strain>
    </source>
</reference>
<gene>
    <name evidence="2" type="ORF">ARMOST_16720</name>
</gene>
<accession>A0A284RX11</accession>
<evidence type="ECO:0000256" key="1">
    <source>
        <dbReference type="SAM" id="MobiDB-lite"/>
    </source>
</evidence>
<dbReference type="AlphaFoldDB" id="A0A284RX11"/>
<protein>
    <submittedName>
        <fullName evidence="2">Uncharacterized protein</fullName>
    </submittedName>
</protein>
<feature type="region of interest" description="Disordered" evidence="1">
    <location>
        <begin position="112"/>
        <end position="133"/>
    </location>
</feature>
<keyword evidence="3" id="KW-1185">Reference proteome</keyword>
<evidence type="ECO:0000313" key="3">
    <source>
        <dbReference type="Proteomes" id="UP000219338"/>
    </source>
</evidence>
<sequence length="133" mass="15520">MEAQLIFERHFTDGVFVKWYPDNMDDCLVMDINNRYLKTKNAHPQEQSLFEKMQTTEPQVFHIGDIVEVQLSIITISTRTGQKRLKLKLSNILTIELKSLQEREGLMHNVQEKTTQKEKGEAPKATLKRKVGY</sequence>
<evidence type="ECO:0000313" key="2">
    <source>
        <dbReference type="EMBL" id="SJL13280.1"/>
    </source>
</evidence>
<dbReference type="Proteomes" id="UP000219338">
    <property type="component" value="Unassembled WGS sequence"/>
</dbReference>
<name>A0A284RX11_ARMOS</name>
<organism evidence="2 3">
    <name type="scientific">Armillaria ostoyae</name>
    <name type="common">Armillaria root rot fungus</name>
    <dbReference type="NCBI Taxonomy" id="47428"/>
    <lineage>
        <taxon>Eukaryota</taxon>
        <taxon>Fungi</taxon>
        <taxon>Dikarya</taxon>
        <taxon>Basidiomycota</taxon>
        <taxon>Agaricomycotina</taxon>
        <taxon>Agaricomycetes</taxon>
        <taxon>Agaricomycetidae</taxon>
        <taxon>Agaricales</taxon>
        <taxon>Marasmiineae</taxon>
        <taxon>Physalacriaceae</taxon>
        <taxon>Armillaria</taxon>
    </lineage>
</organism>
<proteinExistence type="predicted"/>
<dbReference type="EMBL" id="FUEG01000019">
    <property type="protein sequence ID" value="SJL13280.1"/>
    <property type="molecule type" value="Genomic_DNA"/>
</dbReference>